<feature type="transmembrane region" description="Helical" evidence="8">
    <location>
        <begin position="20"/>
        <end position="41"/>
    </location>
</feature>
<feature type="domain" description="Glycosyltransferase RgtA/B/C/D-like" evidence="9">
    <location>
        <begin position="75"/>
        <end position="242"/>
    </location>
</feature>
<keyword evidence="5 8" id="KW-0812">Transmembrane</keyword>
<evidence type="ECO:0000256" key="4">
    <source>
        <dbReference type="ARBA" id="ARBA00022679"/>
    </source>
</evidence>
<dbReference type="STRING" id="247490.KSU1_D0904"/>
<evidence type="ECO:0000256" key="8">
    <source>
        <dbReference type="SAM" id="Phobius"/>
    </source>
</evidence>
<evidence type="ECO:0000256" key="5">
    <source>
        <dbReference type="ARBA" id="ARBA00022692"/>
    </source>
</evidence>
<evidence type="ECO:0000259" key="9">
    <source>
        <dbReference type="Pfam" id="PF13231"/>
    </source>
</evidence>
<evidence type="ECO:0000256" key="1">
    <source>
        <dbReference type="ARBA" id="ARBA00004651"/>
    </source>
</evidence>
<keyword evidence="3" id="KW-0328">Glycosyltransferase</keyword>
<keyword evidence="6 8" id="KW-1133">Transmembrane helix</keyword>
<evidence type="ECO:0000256" key="6">
    <source>
        <dbReference type="ARBA" id="ARBA00022989"/>
    </source>
</evidence>
<dbReference type="eggNOG" id="COG1807">
    <property type="taxonomic scope" value="Bacteria"/>
</dbReference>
<evidence type="ECO:0000256" key="3">
    <source>
        <dbReference type="ARBA" id="ARBA00022676"/>
    </source>
</evidence>
<feature type="transmembrane region" description="Helical" evidence="8">
    <location>
        <begin position="221"/>
        <end position="242"/>
    </location>
</feature>
<reference evidence="10 11" key="1">
    <citation type="journal article" date="2012" name="FEBS Lett.">
        <title>Anammox organism KSU-1 expresses a NirK-type copper-containing nitrite reductase instead of a NirS-type with cytochrome cd1.</title>
        <authorList>
            <person name="Hira D."/>
            <person name="Toh H."/>
            <person name="Migita C.T."/>
            <person name="Okubo H."/>
            <person name="Nishiyama T."/>
            <person name="Hattori M."/>
            <person name="Furukawa K."/>
            <person name="Fujii T."/>
        </authorList>
    </citation>
    <scope>NUCLEOTIDE SEQUENCE [LARGE SCALE GENOMIC DNA]</scope>
</reference>
<dbReference type="Proteomes" id="UP000002985">
    <property type="component" value="Unassembled WGS sequence"/>
</dbReference>
<sequence length="561" mass="64445">MRGCLHFLFSSNRMGLKLGIVLSLAAIFYSVALFPDILGLYHDDAIYAVTAKALAEGKGYRIISLPESPVQISYPIFYPAVLSLVWRVFPGFPENIIVLKAPSTIFTLLFLFLVYFYLVRKSYASPSMALLIVIMTAFNPWMVWAATMVMSEALYCLVSLLSLWAIELFVSNTRGYKHLLYLTLAGVSIAISIMTRSIGISILGAAFLYLFFNRKRSIKEILLPALQLLLVVLLFLSPWIIWTVLQYVHHSHREVLPYSIAFRSYGSAVNSLSQEFGIIFFFKIFFINIYRCFLGAVPNLLLPGIDIGKIEHLNFLTDYIHLFCIVILCAALSLSFMIPLARDFILRKYSLVTMHILFLMMIILFWPFEPDRFLIPVLPFILLYFINGFSYLMEKFKYFYRDKVPLVISKLPWLIPLSFFTLNCGLALAQECTYIVRSRKSSEWAEKKKIFQWIKENTGSDDIVATSVSPTVYLYTGRKSIPSIVGMDLNDLSKFSSDIVTRNFKNLLEYANNKNVYLVKIAYFSPAFEHMIDRLAIKYPDHVLLMYAGKSMKYAIYKIIK</sequence>
<feature type="transmembrane region" description="Helical" evidence="8">
    <location>
        <begin position="319"/>
        <end position="337"/>
    </location>
</feature>
<feature type="transmembrane region" description="Helical" evidence="8">
    <location>
        <begin position="153"/>
        <end position="173"/>
    </location>
</feature>
<dbReference type="AlphaFoldDB" id="I3IR68"/>
<gene>
    <name evidence="10" type="ORF">KSU1_D0904</name>
</gene>
<evidence type="ECO:0000256" key="2">
    <source>
        <dbReference type="ARBA" id="ARBA00022475"/>
    </source>
</evidence>
<dbReference type="PANTHER" id="PTHR33908:SF11">
    <property type="entry name" value="MEMBRANE PROTEIN"/>
    <property type="match status" value="1"/>
</dbReference>
<feature type="transmembrane region" description="Helical" evidence="8">
    <location>
        <begin position="349"/>
        <end position="367"/>
    </location>
</feature>
<feature type="transmembrane region" description="Helical" evidence="8">
    <location>
        <begin position="179"/>
        <end position="212"/>
    </location>
</feature>
<accession>I3IR68</accession>
<feature type="transmembrane region" description="Helical" evidence="8">
    <location>
        <begin position="413"/>
        <end position="430"/>
    </location>
</feature>
<dbReference type="PANTHER" id="PTHR33908">
    <property type="entry name" value="MANNOSYLTRANSFERASE YKCB-RELATED"/>
    <property type="match status" value="1"/>
</dbReference>
<dbReference type="OrthoDB" id="218526at2"/>
<dbReference type="InterPro" id="IPR050297">
    <property type="entry name" value="LipidA_mod_glycosyltrf_83"/>
</dbReference>
<comment type="caution">
    <text evidence="10">The sequence shown here is derived from an EMBL/GenBank/DDBJ whole genome shotgun (WGS) entry which is preliminary data.</text>
</comment>
<feature type="transmembrane region" description="Helical" evidence="8">
    <location>
        <begin position="373"/>
        <end position="392"/>
    </location>
</feature>
<dbReference type="EMBL" id="BAFH01000004">
    <property type="protein sequence ID" value="GAB64213.1"/>
    <property type="molecule type" value="Genomic_DNA"/>
</dbReference>
<keyword evidence="11" id="KW-1185">Reference proteome</keyword>
<name>I3IR68_9BACT</name>
<protein>
    <recommendedName>
        <fullName evidence="9">Glycosyltransferase RgtA/B/C/D-like domain-containing protein</fullName>
    </recommendedName>
</protein>
<dbReference type="GO" id="GO:0016763">
    <property type="term" value="F:pentosyltransferase activity"/>
    <property type="evidence" value="ECO:0007669"/>
    <property type="project" value="TreeGrafter"/>
</dbReference>
<evidence type="ECO:0000313" key="11">
    <source>
        <dbReference type="Proteomes" id="UP000002985"/>
    </source>
</evidence>
<comment type="subcellular location">
    <subcellularLocation>
        <location evidence="1">Cell membrane</location>
        <topology evidence="1">Multi-pass membrane protein</topology>
    </subcellularLocation>
</comment>
<dbReference type="InterPro" id="IPR038731">
    <property type="entry name" value="RgtA/B/C-like"/>
</dbReference>
<evidence type="ECO:0000313" key="10">
    <source>
        <dbReference type="EMBL" id="GAB64213.1"/>
    </source>
</evidence>
<keyword evidence="4" id="KW-0808">Transferase</keyword>
<feature type="transmembrane region" description="Helical" evidence="8">
    <location>
        <begin position="124"/>
        <end position="146"/>
    </location>
</feature>
<keyword evidence="7 8" id="KW-0472">Membrane</keyword>
<proteinExistence type="predicted"/>
<evidence type="ECO:0000256" key="7">
    <source>
        <dbReference type="ARBA" id="ARBA00023136"/>
    </source>
</evidence>
<dbReference type="GO" id="GO:0009103">
    <property type="term" value="P:lipopolysaccharide biosynthetic process"/>
    <property type="evidence" value="ECO:0007669"/>
    <property type="project" value="UniProtKB-ARBA"/>
</dbReference>
<feature type="transmembrane region" description="Helical" evidence="8">
    <location>
        <begin position="72"/>
        <end position="89"/>
    </location>
</feature>
<feature type="transmembrane region" description="Helical" evidence="8">
    <location>
        <begin position="96"/>
        <end position="118"/>
    </location>
</feature>
<organism evidence="10 11">
    <name type="scientific">Candidatus Jettenia caeni</name>
    <dbReference type="NCBI Taxonomy" id="247490"/>
    <lineage>
        <taxon>Bacteria</taxon>
        <taxon>Pseudomonadati</taxon>
        <taxon>Planctomycetota</taxon>
        <taxon>Candidatus Brocadiia</taxon>
        <taxon>Candidatus Brocadiales</taxon>
        <taxon>Candidatus Brocadiaceae</taxon>
        <taxon>Candidatus Jettenia</taxon>
    </lineage>
</organism>
<keyword evidence="2" id="KW-1003">Cell membrane</keyword>
<dbReference type="GO" id="GO:0005886">
    <property type="term" value="C:plasma membrane"/>
    <property type="evidence" value="ECO:0007669"/>
    <property type="project" value="UniProtKB-SubCell"/>
</dbReference>
<dbReference type="Pfam" id="PF13231">
    <property type="entry name" value="PMT_2"/>
    <property type="match status" value="1"/>
</dbReference>